<feature type="region of interest" description="Disordered" evidence="11">
    <location>
        <begin position="389"/>
        <end position="415"/>
    </location>
</feature>
<evidence type="ECO:0000313" key="13">
    <source>
        <dbReference type="EMBL" id="CAK6950575.1"/>
    </source>
</evidence>
<name>A0AAV1MV62_SCOSC</name>
<feature type="compositionally biased region" description="Acidic residues" evidence="11">
    <location>
        <begin position="866"/>
        <end position="876"/>
    </location>
</feature>
<feature type="binding site" evidence="9">
    <location>
        <position position="512"/>
    </location>
    <ligand>
        <name>Zn(2+)</name>
        <dbReference type="ChEBI" id="CHEBI:29105"/>
        <label>1</label>
    </ligand>
</feature>
<feature type="binding site" evidence="8">
    <location>
        <position position="549"/>
    </location>
    <ligand>
        <name>AMP</name>
        <dbReference type="ChEBI" id="CHEBI:456215"/>
    </ligand>
</feature>
<comment type="caution">
    <text evidence="13">The sequence shown here is derived from an EMBL/GenBank/DDBJ whole genome shotgun (WGS) entry which is preliminary data.</text>
</comment>
<dbReference type="GO" id="GO:0007165">
    <property type="term" value="P:signal transduction"/>
    <property type="evidence" value="ECO:0007669"/>
    <property type="project" value="InterPro"/>
</dbReference>
<keyword evidence="3 9" id="KW-0479">Metal-binding</keyword>
<feature type="domain" description="PDEase" evidence="12">
    <location>
        <begin position="432"/>
        <end position="761"/>
    </location>
</feature>
<feature type="binding site" evidence="9">
    <location>
        <position position="549"/>
    </location>
    <ligand>
        <name>Zn(2+)</name>
        <dbReference type="ChEBI" id="CHEBI:29105"/>
        <label>2</label>
    </ligand>
</feature>
<keyword evidence="4 10" id="KW-0378">Hydrolase</keyword>
<evidence type="ECO:0000256" key="7">
    <source>
        <dbReference type="PIRSR" id="PIRSR623088-1"/>
    </source>
</evidence>
<feature type="binding site" evidence="8">
    <location>
        <position position="666"/>
    </location>
    <ligand>
        <name>AMP</name>
        <dbReference type="ChEBI" id="CHEBI:456215"/>
    </ligand>
</feature>
<evidence type="ECO:0000259" key="12">
    <source>
        <dbReference type="PROSITE" id="PS51845"/>
    </source>
</evidence>
<proteinExistence type="inferred from homology"/>
<dbReference type="Proteomes" id="UP001314229">
    <property type="component" value="Unassembled WGS sequence"/>
</dbReference>
<evidence type="ECO:0000256" key="2">
    <source>
        <dbReference type="ARBA" id="ARBA00009517"/>
    </source>
</evidence>
<evidence type="ECO:0000256" key="4">
    <source>
        <dbReference type="ARBA" id="ARBA00022801"/>
    </source>
</evidence>
<organism evidence="13 14">
    <name type="scientific">Scomber scombrus</name>
    <name type="common">Atlantic mackerel</name>
    <name type="synonym">Scomber vernalis</name>
    <dbReference type="NCBI Taxonomy" id="13677"/>
    <lineage>
        <taxon>Eukaryota</taxon>
        <taxon>Metazoa</taxon>
        <taxon>Chordata</taxon>
        <taxon>Craniata</taxon>
        <taxon>Vertebrata</taxon>
        <taxon>Euteleostomi</taxon>
        <taxon>Actinopterygii</taxon>
        <taxon>Neopterygii</taxon>
        <taxon>Teleostei</taxon>
        <taxon>Neoteleostei</taxon>
        <taxon>Acanthomorphata</taxon>
        <taxon>Pelagiaria</taxon>
        <taxon>Scombriformes</taxon>
        <taxon>Scombridae</taxon>
        <taxon>Scomber</taxon>
    </lineage>
</organism>
<dbReference type="EMBL" id="CAWUFR010000004">
    <property type="protein sequence ID" value="CAK6950575.1"/>
    <property type="molecule type" value="Genomic_DNA"/>
</dbReference>
<evidence type="ECO:0000256" key="5">
    <source>
        <dbReference type="ARBA" id="ARBA00023149"/>
    </source>
</evidence>
<evidence type="ECO:0000256" key="6">
    <source>
        <dbReference type="ARBA" id="ARBA00033681"/>
    </source>
</evidence>
<feature type="region of interest" description="Disordered" evidence="11">
    <location>
        <begin position="1"/>
        <end position="31"/>
    </location>
</feature>
<gene>
    <name evidence="13" type="ORF">FSCOSCO3_A003065</name>
</gene>
<keyword evidence="5" id="KW-0114">cAMP</keyword>
<dbReference type="PANTHER" id="PTHR11347">
    <property type="entry name" value="CYCLIC NUCLEOTIDE PHOSPHODIESTERASE"/>
    <property type="match status" value="1"/>
</dbReference>
<evidence type="ECO:0000256" key="3">
    <source>
        <dbReference type="ARBA" id="ARBA00022723"/>
    </source>
</evidence>
<feature type="active site" description="Proton donor" evidence="7">
    <location>
        <position position="508"/>
    </location>
</feature>
<evidence type="ECO:0000256" key="1">
    <source>
        <dbReference type="ARBA" id="ARBA00004703"/>
    </source>
</evidence>
<dbReference type="InterPro" id="IPR002073">
    <property type="entry name" value="PDEase_catalytic_dom"/>
</dbReference>
<dbReference type="InterPro" id="IPR023088">
    <property type="entry name" value="PDEase"/>
</dbReference>
<feature type="binding site" evidence="8">
    <location>
        <begin position="508"/>
        <end position="512"/>
    </location>
    <ligand>
        <name>AMP</name>
        <dbReference type="ChEBI" id="CHEBI:456215"/>
    </ligand>
</feature>
<accession>A0AAV1MV62</accession>
<dbReference type="InterPro" id="IPR023174">
    <property type="entry name" value="PDEase_CS"/>
</dbReference>
<feature type="binding site" evidence="9">
    <location>
        <position position="666"/>
    </location>
    <ligand>
        <name>Zn(2+)</name>
        <dbReference type="ChEBI" id="CHEBI:29105"/>
        <label>1</label>
    </ligand>
</feature>
<feature type="compositionally biased region" description="Acidic residues" evidence="11">
    <location>
        <begin position="836"/>
        <end position="857"/>
    </location>
</feature>
<evidence type="ECO:0000256" key="9">
    <source>
        <dbReference type="PIRSR" id="PIRSR623088-3"/>
    </source>
</evidence>
<dbReference type="Gene3D" id="1.10.1300.10">
    <property type="entry name" value="3'5'-cyclic nucleotide phosphodiesterase, catalytic domain"/>
    <property type="match status" value="1"/>
</dbReference>
<dbReference type="GO" id="GO:0004115">
    <property type="term" value="F:3',5'-cyclic-AMP phosphodiesterase activity"/>
    <property type="evidence" value="ECO:0007669"/>
    <property type="project" value="UniProtKB-EC"/>
</dbReference>
<comment type="pathway">
    <text evidence="1">Purine metabolism; 3',5'-cyclic AMP degradation; AMP from 3',5'-cyclic AMP: step 1/1.</text>
</comment>
<comment type="similarity">
    <text evidence="2">Belongs to the cyclic nucleotide phosphodiesterase family. PDE4 subfamily.</text>
</comment>
<dbReference type="Pfam" id="PF00233">
    <property type="entry name" value="PDEase_I"/>
    <property type="match status" value="1"/>
</dbReference>
<reference evidence="13 14" key="1">
    <citation type="submission" date="2024-01" db="EMBL/GenBank/DDBJ databases">
        <authorList>
            <person name="Alioto T."/>
            <person name="Alioto T."/>
            <person name="Gomez Garrido J."/>
        </authorList>
    </citation>
    <scope>NUCLEOTIDE SEQUENCE [LARGE SCALE GENOMIC DNA]</scope>
</reference>
<feature type="binding site" evidence="9">
    <location>
        <position position="549"/>
    </location>
    <ligand>
        <name>Zn(2+)</name>
        <dbReference type="ChEBI" id="CHEBI:29105"/>
        <label>1</label>
    </ligand>
</feature>
<dbReference type="PRINTS" id="PR00387">
    <property type="entry name" value="PDIESTERASE1"/>
</dbReference>
<evidence type="ECO:0000256" key="10">
    <source>
        <dbReference type="RuleBase" id="RU363067"/>
    </source>
</evidence>
<feature type="binding site" evidence="8">
    <location>
        <position position="717"/>
    </location>
    <ligand>
        <name>AMP</name>
        <dbReference type="ChEBI" id="CHEBI:456215"/>
    </ligand>
</feature>
<dbReference type="InterPro" id="IPR003607">
    <property type="entry name" value="HD/PDEase_dom"/>
</dbReference>
<feature type="region of interest" description="Disordered" evidence="11">
    <location>
        <begin position="756"/>
        <end position="883"/>
    </location>
</feature>
<evidence type="ECO:0000256" key="8">
    <source>
        <dbReference type="PIRSR" id="PIRSR623088-2"/>
    </source>
</evidence>
<dbReference type="GO" id="GO:0046872">
    <property type="term" value="F:metal ion binding"/>
    <property type="evidence" value="ECO:0007669"/>
    <property type="project" value="UniProtKB-KW"/>
</dbReference>
<dbReference type="SMART" id="SM00471">
    <property type="entry name" value="HDc"/>
    <property type="match status" value="1"/>
</dbReference>
<keyword evidence="14" id="KW-1185">Reference proteome</keyword>
<dbReference type="InterPro" id="IPR040844">
    <property type="entry name" value="PDE4_UCR"/>
</dbReference>
<dbReference type="Pfam" id="PF18100">
    <property type="entry name" value="PDE4_UCR"/>
    <property type="match status" value="1"/>
</dbReference>
<feature type="compositionally biased region" description="Acidic residues" evidence="11">
    <location>
        <begin position="803"/>
        <end position="818"/>
    </location>
</feature>
<comment type="catalytic activity">
    <reaction evidence="6">
        <text>3',5'-cyclic AMP + H2O = AMP + H(+)</text>
        <dbReference type="Rhea" id="RHEA:25277"/>
        <dbReference type="ChEBI" id="CHEBI:15377"/>
        <dbReference type="ChEBI" id="CHEBI:15378"/>
        <dbReference type="ChEBI" id="CHEBI:58165"/>
        <dbReference type="ChEBI" id="CHEBI:456215"/>
        <dbReference type="EC" id="3.1.4.53"/>
    </reaction>
    <physiologicalReaction direction="left-to-right" evidence="6">
        <dbReference type="Rhea" id="RHEA:25278"/>
    </physiologicalReaction>
</comment>
<feature type="binding site" evidence="9">
    <location>
        <position position="548"/>
    </location>
    <ligand>
        <name>Zn(2+)</name>
        <dbReference type="ChEBI" id="CHEBI:29105"/>
        <label>1</label>
    </ligand>
</feature>
<dbReference type="FunFam" id="1.10.1300.10:FF:000001">
    <property type="entry name" value="Phosphodiesterase"/>
    <property type="match status" value="1"/>
</dbReference>
<dbReference type="AlphaFoldDB" id="A0AAV1MV62"/>
<sequence length="883" mass="99769">MQKNDRSGDDSQRDSVSDDSSDSPEPGPVTCMEPFMVRRLSCRTVQLPPLAFRQAEQYYCERKPESDAVTVPPRPTTLPLRTPPLIAITSADTSRRMDPACGKVGTASLVAGGGTGVSAKAPKHLWRQQNQATLPPLHHALVVRKNNRVRQRGFSDTERYLNPRNMDRTYAVDTGHRPGLKKSRMSWPSSFQGLRRFDVDNGTSSGRSPLDPMASPGSGLILQANFVHSQRRESFLYRSDSDYDLSPKSMSRNSSIASDIHGDDMIVTPFAQVLASLRTVRNNFGALTNLQQDRASNKRSPMCNPPPITKTTFTEEAYQKLATETLEELDWCLDQLETLQTRHSVSEMASNKFKRMLNRELTHLSEMSRSGNQVSEFISSTFLDKQHEVEMPTPQTQKEKEKKNKPMSQISGVKKLQHSSSLTNSNIPRFGVKTETEDELAKELEHVNKWGLNVFKISEFSGNRPLTVMMYTIFQERDMLKTFKIPLDTFITYLMTLEDHYHGDVAYHNNIHAADVTQSTHVLLSTPALEAVFTDLEVLAAIFASAIHDVDHPGVSNQFLINTNSELALMYNDSSVLENHHLAVGFKLLQEENCDIFQNLTKKQRQSLRKMVIDIVLATDMSKHMNLLADLKTMVETKKVTSSGVLLLDNYSDRIQVLQNMVHCADLSNPTKPLQLYRQWTDRIMEEFFSQGDRERERGMEISPMCDKHNASVEKSQVGFIDYIVHPLWETWADLVHPDAQDILDTLEDNREWYQSTIPQSPSPALDEPEDGSRPPGGDKFQFELTLEEDGESDTEKDSGSQPEEEEDEEEEEEEENSCTDSKTLCTQDSESTEIPLDEQVGEDDVDDDDEVAEEGETPCSQPCVVEEDVAEEEEEKEKSPET</sequence>
<evidence type="ECO:0000256" key="11">
    <source>
        <dbReference type="SAM" id="MobiDB-lite"/>
    </source>
</evidence>
<feature type="compositionally biased region" description="Polar residues" evidence="11">
    <location>
        <begin position="819"/>
        <end position="830"/>
    </location>
</feature>
<feature type="compositionally biased region" description="Basic and acidic residues" evidence="11">
    <location>
        <begin position="1"/>
        <end position="16"/>
    </location>
</feature>
<protein>
    <recommendedName>
        <fullName evidence="10">Phosphodiesterase</fullName>
        <ecNumber evidence="10">3.1.4.-</ecNumber>
    </recommendedName>
</protein>
<evidence type="ECO:0000313" key="14">
    <source>
        <dbReference type="Proteomes" id="UP001314229"/>
    </source>
</evidence>
<dbReference type="SUPFAM" id="SSF109604">
    <property type="entry name" value="HD-domain/PDEase-like"/>
    <property type="match status" value="1"/>
</dbReference>
<dbReference type="EC" id="3.1.4.-" evidence="10"/>
<dbReference type="InterPro" id="IPR036971">
    <property type="entry name" value="PDEase_catalytic_dom_sf"/>
</dbReference>
<dbReference type="PROSITE" id="PS51845">
    <property type="entry name" value="PDEASE_I_2"/>
    <property type="match status" value="1"/>
</dbReference>
<comment type="cofactor">
    <cofactor evidence="10">
        <name>a divalent metal cation</name>
        <dbReference type="ChEBI" id="CHEBI:60240"/>
    </cofactor>
    <text evidence="10">Binds 2 divalent metal cations per subunit. Site 1 may preferentially bind zinc ions, while site 2 has a preference for magnesium and/or manganese ions.</text>
</comment>
<dbReference type="PROSITE" id="PS00126">
    <property type="entry name" value="PDEASE_I_1"/>
    <property type="match status" value="1"/>
</dbReference>